<dbReference type="Gramene" id="OPUNC10G15720.1">
    <property type="protein sequence ID" value="OPUNC10G15720.1"/>
    <property type="gene ID" value="OPUNC10G15720"/>
</dbReference>
<evidence type="ECO:0000256" key="1">
    <source>
        <dbReference type="SAM" id="MobiDB-lite"/>
    </source>
</evidence>
<sequence length="134" mass="15430">MGPTHRHKMRPNGRLTNGTPTSASILEVNCRRLDVSLHESVWGGGSISLRIVDGAVRERVVVDVAAAGGEEEEEEEGKRRRRRRGWLLQAVAVAREQRSRFYIFRRPLNHLNLFLRVHLFKRKVIVLMEEEGDH</sequence>
<reference evidence="2" key="1">
    <citation type="submission" date="2015-04" db="UniProtKB">
        <authorList>
            <consortium name="EnsemblPlants"/>
        </authorList>
    </citation>
    <scope>IDENTIFICATION</scope>
</reference>
<dbReference type="AlphaFoldDB" id="A0A0E0MAB3"/>
<dbReference type="HOGENOM" id="CLU_1899585_0_0_1"/>
<keyword evidence="3" id="KW-1185">Reference proteome</keyword>
<evidence type="ECO:0000313" key="3">
    <source>
        <dbReference type="Proteomes" id="UP000026962"/>
    </source>
</evidence>
<proteinExistence type="predicted"/>
<protein>
    <submittedName>
        <fullName evidence="2">Uncharacterized protein</fullName>
    </submittedName>
</protein>
<reference evidence="2" key="2">
    <citation type="submission" date="2018-05" db="EMBL/GenBank/DDBJ databases">
        <title>OpunRS2 (Oryza punctata Reference Sequence Version 2).</title>
        <authorList>
            <person name="Zhang J."/>
            <person name="Kudrna D."/>
            <person name="Lee S."/>
            <person name="Talag J."/>
            <person name="Welchert J."/>
            <person name="Wing R.A."/>
        </authorList>
    </citation>
    <scope>NUCLEOTIDE SEQUENCE [LARGE SCALE GENOMIC DNA]</scope>
</reference>
<name>A0A0E0MAB3_ORYPU</name>
<evidence type="ECO:0000313" key="2">
    <source>
        <dbReference type="EnsemblPlants" id="OPUNC10G15720.1"/>
    </source>
</evidence>
<dbReference type="EnsemblPlants" id="OPUNC10G15720.1">
    <property type="protein sequence ID" value="OPUNC10G15720.1"/>
    <property type="gene ID" value="OPUNC10G15720"/>
</dbReference>
<organism evidence="2">
    <name type="scientific">Oryza punctata</name>
    <name type="common">Red rice</name>
    <dbReference type="NCBI Taxonomy" id="4537"/>
    <lineage>
        <taxon>Eukaryota</taxon>
        <taxon>Viridiplantae</taxon>
        <taxon>Streptophyta</taxon>
        <taxon>Embryophyta</taxon>
        <taxon>Tracheophyta</taxon>
        <taxon>Spermatophyta</taxon>
        <taxon>Magnoliopsida</taxon>
        <taxon>Liliopsida</taxon>
        <taxon>Poales</taxon>
        <taxon>Poaceae</taxon>
        <taxon>BOP clade</taxon>
        <taxon>Oryzoideae</taxon>
        <taxon>Oryzeae</taxon>
        <taxon>Oryzinae</taxon>
        <taxon>Oryza</taxon>
    </lineage>
</organism>
<accession>A0A0E0MAB3</accession>
<feature type="compositionally biased region" description="Basic residues" evidence="1">
    <location>
        <begin position="1"/>
        <end position="11"/>
    </location>
</feature>
<feature type="region of interest" description="Disordered" evidence="1">
    <location>
        <begin position="1"/>
        <end position="21"/>
    </location>
</feature>
<dbReference type="Proteomes" id="UP000026962">
    <property type="component" value="Chromosome 10"/>
</dbReference>